<protein>
    <submittedName>
        <fullName evidence="2">Uncharacterized protein</fullName>
    </submittedName>
</protein>
<proteinExistence type="predicted"/>
<feature type="region of interest" description="Disordered" evidence="1">
    <location>
        <begin position="1"/>
        <end position="32"/>
    </location>
</feature>
<feature type="compositionally biased region" description="Basic and acidic residues" evidence="1">
    <location>
        <begin position="12"/>
        <end position="25"/>
    </location>
</feature>
<gene>
    <name evidence="2" type="ORF">ElyMa_003297500</name>
</gene>
<name>A0AAV4JAF3_9GAST</name>
<dbReference type="AlphaFoldDB" id="A0AAV4JAF3"/>
<keyword evidence="3" id="KW-1185">Reference proteome</keyword>
<sequence length="105" mass="12334">MTEDISYPDPLNEPKMDSEPDKETMDELEDEIRNSEVVTSSAKRVEKPFIDYHRFGQFGKLLRVKGWVLWFIGHLRTPESQNFSQEISSDEMNEAKIALRKCIQR</sequence>
<evidence type="ECO:0000313" key="2">
    <source>
        <dbReference type="EMBL" id="GFS19772.1"/>
    </source>
</evidence>
<accession>A0AAV4JAF3</accession>
<dbReference type="Proteomes" id="UP000762676">
    <property type="component" value="Unassembled WGS sequence"/>
</dbReference>
<comment type="caution">
    <text evidence="2">The sequence shown here is derived from an EMBL/GenBank/DDBJ whole genome shotgun (WGS) entry which is preliminary data.</text>
</comment>
<evidence type="ECO:0000313" key="3">
    <source>
        <dbReference type="Proteomes" id="UP000762676"/>
    </source>
</evidence>
<dbReference type="EMBL" id="BMAT01006777">
    <property type="protein sequence ID" value="GFS19772.1"/>
    <property type="molecule type" value="Genomic_DNA"/>
</dbReference>
<evidence type="ECO:0000256" key="1">
    <source>
        <dbReference type="SAM" id="MobiDB-lite"/>
    </source>
</evidence>
<reference evidence="2 3" key="1">
    <citation type="journal article" date="2021" name="Elife">
        <title>Chloroplast acquisition without the gene transfer in kleptoplastic sea slugs, Plakobranchus ocellatus.</title>
        <authorList>
            <person name="Maeda T."/>
            <person name="Takahashi S."/>
            <person name="Yoshida T."/>
            <person name="Shimamura S."/>
            <person name="Takaki Y."/>
            <person name="Nagai Y."/>
            <person name="Toyoda A."/>
            <person name="Suzuki Y."/>
            <person name="Arimoto A."/>
            <person name="Ishii H."/>
            <person name="Satoh N."/>
            <person name="Nishiyama T."/>
            <person name="Hasebe M."/>
            <person name="Maruyama T."/>
            <person name="Minagawa J."/>
            <person name="Obokata J."/>
            <person name="Shigenobu S."/>
        </authorList>
    </citation>
    <scope>NUCLEOTIDE SEQUENCE [LARGE SCALE GENOMIC DNA]</scope>
</reference>
<organism evidence="2 3">
    <name type="scientific">Elysia marginata</name>
    <dbReference type="NCBI Taxonomy" id="1093978"/>
    <lineage>
        <taxon>Eukaryota</taxon>
        <taxon>Metazoa</taxon>
        <taxon>Spiralia</taxon>
        <taxon>Lophotrochozoa</taxon>
        <taxon>Mollusca</taxon>
        <taxon>Gastropoda</taxon>
        <taxon>Heterobranchia</taxon>
        <taxon>Euthyneura</taxon>
        <taxon>Panpulmonata</taxon>
        <taxon>Sacoglossa</taxon>
        <taxon>Placobranchoidea</taxon>
        <taxon>Plakobranchidae</taxon>
        <taxon>Elysia</taxon>
    </lineage>
</organism>